<dbReference type="Proteomes" id="UP000244773">
    <property type="component" value="Segment"/>
</dbReference>
<dbReference type="EMBL" id="KY322437">
    <property type="protein sequence ID" value="AUF82553.1"/>
    <property type="molecule type" value="Genomic_DNA"/>
</dbReference>
<name>A0A2P0VNS8_9VIRU</name>
<evidence type="ECO:0000313" key="1">
    <source>
        <dbReference type="EMBL" id="AUF82553.1"/>
    </source>
</evidence>
<keyword evidence="2" id="KW-1185">Reference proteome</keyword>
<accession>A0A2P0VNS8</accession>
<evidence type="ECO:0000313" key="2">
    <source>
        <dbReference type="Proteomes" id="UP000244773"/>
    </source>
</evidence>
<reference evidence="1" key="1">
    <citation type="journal article" date="2018" name="Virology">
        <title>A giant virus infecting green algae encodes key fermentation genes.</title>
        <authorList>
            <person name="Schvarcz C.R."/>
            <person name="Steward G.F."/>
        </authorList>
    </citation>
    <scope>NUCLEOTIDE SEQUENCE [LARGE SCALE GENOMIC DNA]</scope>
</reference>
<gene>
    <name evidence="1" type="ORF">TetV_471</name>
</gene>
<protein>
    <submittedName>
        <fullName evidence="1">Uncharacterized protein</fullName>
    </submittedName>
</protein>
<sequence length="83" mass="9640">MGIPYMTEVVEEQYTSPDDELDLRVKIAEDMIDCVESLCVNIEDDRELISFLFTLQGITKFPEKIKYITSTLTDMIHYLENGE</sequence>
<proteinExistence type="predicted"/>
<organism evidence="1">
    <name type="scientific">Tetraselmis virus 1</name>
    <dbReference type="NCBI Taxonomy" id="2060617"/>
    <lineage>
        <taxon>Viruses</taxon>
        <taxon>Varidnaviria</taxon>
        <taxon>Bamfordvirae</taxon>
        <taxon>Nucleocytoviricota</taxon>
        <taxon>Megaviricetes</taxon>
        <taxon>Imitervirales</taxon>
        <taxon>Allomimiviridae</taxon>
        <taxon>Oceanusvirus</taxon>
        <taxon>Oceanusvirus kaneohense</taxon>
    </lineage>
</organism>